<dbReference type="Proteomes" id="UP000664534">
    <property type="component" value="Unassembled WGS sequence"/>
</dbReference>
<dbReference type="EMBL" id="CAJPDT010000008">
    <property type="protein sequence ID" value="CAF9911055.1"/>
    <property type="molecule type" value="Genomic_DNA"/>
</dbReference>
<dbReference type="Gene3D" id="3.30.410.10">
    <property type="entry name" value="Cholesterol Oxidase, domain 2"/>
    <property type="match status" value="1"/>
</dbReference>
<dbReference type="Pfam" id="PF05199">
    <property type="entry name" value="GMC_oxred_C"/>
    <property type="match status" value="1"/>
</dbReference>
<dbReference type="InterPro" id="IPR000172">
    <property type="entry name" value="GMC_OxRdtase_N"/>
</dbReference>
<keyword evidence="7" id="KW-1185">Reference proteome</keyword>
<evidence type="ECO:0000256" key="1">
    <source>
        <dbReference type="ARBA" id="ARBA00010790"/>
    </source>
</evidence>
<dbReference type="PANTHER" id="PTHR47190">
    <property type="entry name" value="DEHYDROGENASE, PUTATIVE-RELATED"/>
    <property type="match status" value="1"/>
</dbReference>
<dbReference type="PROSITE" id="PS00623">
    <property type="entry name" value="GMC_OXRED_1"/>
    <property type="match status" value="1"/>
</dbReference>
<feature type="chain" id="PRO_5034695270" description="Glucose-methanol-choline oxidoreductase N-terminal domain-containing protein" evidence="4">
    <location>
        <begin position="20"/>
        <end position="558"/>
    </location>
</feature>
<organism evidence="6 7">
    <name type="scientific">Imshaugia aleurites</name>
    <dbReference type="NCBI Taxonomy" id="172621"/>
    <lineage>
        <taxon>Eukaryota</taxon>
        <taxon>Fungi</taxon>
        <taxon>Dikarya</taxon>
        <taxon>Ascomycota</taxon>
        <taxon>Pezizomycotina</taxon>
        <taxon>Lecanoromycetes</taxon>
        <taxon>OSLEUM clade</taxon>
        <taxon>Lecanoromycetidae</taxon>
        <taxon>Lecanorales</taxon>
        <taxon>Lecanorineae</taxon>
        <taxon>Parmeliaceae</taxon>
        <taxon>Imshaugia</taxon>
    </lineage>
</organism>
<evidence type="ECO:0000256" key="2">
    <source>
        <dbReference type="PIRSR" id="PIRSR000137-2"/>
    </source>
</evidence>
<evidence type="ECO:0000256" key="4">
    <source>
        <dbReference type="SAM" id="SignalP"/>
    </source>
</evidence>
<protein>
    <recommendedName>
        <fullName evidence="5">Glucose-methanol-choline oxidoreductase N-terminal domain-containing protein</fullName>
    </recommendedName>
</protein>
<dbReference type="InterPro" id="IPR036188">
    <property type="entry name" value="FAD/NAD-bd_sf"/>
</dbReference>
<name>A0A8H3ESV4_9LECA</name>
<dbReference type="InterPro" id="IPR007867">
    <property type="entry name" value="GMC_OxRtase_C"/>
</dbReference>
<accession>A0A8H3ESV4</accession>
<feature type="binding site" evidence="2">
    <location>
        <begin position="535"/>
        <end position="536"/>
    </location>
    <ligand>
        <name>FAD</name>
        <dbReference type="ChEBI" id="CHEBI:57692"/>
    </ligand>
</feature>
<evidence type="ECO:0000256" key="3">
    <source>
        <dbReference type="RuleBase" id="RU003968"/>
    </source>
</evidence>
<evidence type="ECO:0000313" key="7">
    <source>
        <dbReference type="Proteomes" id="UP000664534"/>
    </source>
</evidence>
<keyword evidence="2 3" id="KW-0274">FAD</keyword>
<dbReference type="GO" id="GO:0050660">
    <property type="term" value="F:flavin adenine dinucleotide binding"/>
    <property type="evidence" value="ECO:0007669"/>
    <property type="project" value="InterPro"/>
</dbReference>
<dbReference type="PIRSF" id="PIRSF000137">
    <property type="entry name" value="Alcohol_oxidase"/>
    <property type="match status" value="1"/>
</dbReference>
<feature type="signal peptide" evidence="4">
    <location>
        <begin position="1"/>
        <end position="19"/>
    </location>
</feature>
<reference evidence="6" key="1">
    <citation type="submission" date="2021-03" db="EMBL/GenBank/DDBJ databases">
        <authorList>
            <person name="Tagirdzhanova G."/>
        </authorList>
    </citation>
    <scope>NUCLEOTIDE SEQUENCE</scope>
</reference>
<gene>
    <name evidence="6" type="ORF">IMSHALPRED_009910</name>
</gene>
<dbReference type="AlphaFoldDB" id="A0A8H3ESV4"/>
<dbReference type="PRINTS" id="PR00411">
    <property type="entry name" value="PNDRDTASEI"/>
</dbReference>
<keyword evidence="4" id="KW-0732">Signal</keyword>
<dbReference type="PRINTS" id="PR00368">
    <property type="entry name" value="FADPNR"/>
</dbReference>
<dbReference type="OrthoDB" id="413885at2759"/>
<proteinExistence type="inferred from homology"/>
<dbReference type="SUPFAM" id="SSF54373">
    <property type="entry name" value="FAD-linked reductases, C-terminal domain"/>
    <property type="match status" value="1"/>
</dbReference>
<dbReference type="InterPro" id="IPR053208">
    <property type="entry name" value="GMC_Oxidoreductase_CD"/>
</dbReference>
<dbReference type="Gene3D" id="3.50.50.60">
    <property type="entry name" value="FAD/NAD(P)-binding domain"/>
    <property type="match status" value="1"/>
</dbReference>
<comment type="similarity">
    <text evidence="1 3">Belongs to the GMC oxidoreductase family.</text>
</comment>
<evidence type="ECO:0000259" key="5">
    <source>
        <dbReference type="PROSITE" id="PS00623"/>
    </source>
</evidence>
<comment type="caution">
    <text evidence="6">The sequence shown here is derived from an EMBL/GenBank/DDBJ whole genome shotgun (WGS) entry which is preliminary data.</text>
</comment>
<dbReference type="Pfam" id="PF00732">
    <property type="entry name" value="GMC_oxred_N"/>
    <property type="match status" value="1"/>
</dbReference>
<comment type="cofactor">
    <cofactor evidence="2">
        <name>FAD</name>
        <dbReference type="ChEBI" id="CHEBI:57692"/>
    </cofactor>
</comment>
<feature type="domain" description="Glucose-methanol-choline oxidoreductase N-terminal" evidence="5">
    <location>
        <begin position="115"/>
        <end position="138"/>
    </location>
</feature>
<dbReference type="InterPro" id="IPR012132">
    <property type="entry name" value="GMC_OxRdtase"/>
</dbReference>
<sequence>MAAFLCSFLLLQAASFVFASPLHPLSYLTTAWDVIVVGSGPAGVIVASRLSESGTKKVLLLEGGGPSYGITGGTERPQWLAGTNLSRVDVPGLYNTIFSGPTNLTCGNKVNAFIGCSIGGSSAINAGLFFEPPSSDFDTYFPTGWKYADLVPSINRLYATQPSSDITSDNQVLYEQSGYTAAKQWLVTGAGFSEVAINTDFANKTKVFGHPVYDYKNGQRGGPVISYLQTALNRSNFHLQSGVWVNHILRTGNVATGVVANSSGVISNIALAPNGRVIISNGALKSPELLMKSAIGDPAVLETLQKANQLNGIPPSSWINNTAVGAGLFDNPNTFIELSSPTVQSYTYSYSDPIPSDASLYLNSRSGPYSFASEISVFWDYITHSDGTKAGMQGTIGSAGYDGYTNNNTVTLNIYGTSGLKSSGKVVLDSNFVPGPQGVYFSNPQDAQDIATFIHNIFAALPKSNLTPLNIPATATQAQILTYITTPSAYTDGEVNHWSSSCRLGSCVDVNTTVIGMANLNVVDASIVEPLTVNPQFGIMVAAERASELIGKLIGVTI</sequence>
<dbReference type="GO" id="GO:0016614">
    <property type="term" value="F:oxidoreductase activity, acting on CH-OH group of donors"/>
    <property type="evidence" value="ECO:0007669"/>
    <property type="project" value="InterPro"/>
</dbReference>
<feature type="binding site" evidence="2">
    <location>
        <position position="245"/>
    </location>
    <ligand>
        <name>FAD</name>
        <dbReference type="ChEBI" id="CHEBI:57692"/>
    </ligand>
</feature>
<dbReference type="PANTHER" id="PTHR47190:SF1">
    <property type="entry name" value="GLUCOSE-METHANOL-CHOLINE OXIDOREDUCTASE N-TERMINAL DOMAIN-CONTAINING PROTEIN"/>
    <property type="match status" value="1"/>
</dbReference>
<keyword evidence="3" id="KW-0285">Flavoprotein</keyword>
<evidence type="ECO:0000313" key="6">
    <source>
        <dbReference type="EMBL" id="CAF9911055.1"/>
    </source>
</evidence>
<dbReference type="SUPFAM" id="SSF51905">
    <property type="entry name" value="FAD/NAD(P)-binding domain"/>
    <property type="match status" value="1"/>
</dbReference>